<sequence length="205" mass="24247">MVAIQNSLSLQTVDHKFLVPGHTHMECDTDHSIIEKKKKKFDIPISHPHDWAQLMRQCGRKKPMVVIEQHCEDFFDFAGLYKGPLQLRKEDSDGKKIRWREIKWLHFERDHGFDILFKTSLKEKDPFRKVSFRRRGKSTPLLRSPLRYDGPQPITIQIKKDLLDLLPFIDPVFHEYYKSLKTNTNVRDIYPDSAEQEEDNSGDNE</sequence>
<reference evidence="1" key="1">
    <citation type="journal article" date="2023" name="IScience">
        <title>Live-bearing cockroach genome reveals convergent evolutionary mechanisms linked to viviparity in insects and beyond.</title>
        <authorList>
            <person name="Fouks B."/>
            <person name="Harrison M.C."/>
            <person name="Mikhailova A.A."/>
            <person name="Marchal E."/>
            <person name="English S."/>
            <person name="Carruthers M."/>
            <person name="Jennings E.C."/>
            <person name="Chiamaka E.L."/>
            <person name="Frigard R.A."/>
            <person name="Pippel M."/>
            <person name="Attardo G.M."/>
            <person name="Benoit J.B."/>
            <person name="Bornberg-Bauer E."/>
            <person name="Tobe S.S."/>
        </authorList>
    </citation>
    <scope>NUCLEOTIDE SEQUENCE</scope>
    <source>
        <strain evidence="1">Stay&amp;Tobe</strain>
    </source>
</reference>
<keyword evidence="2" id="KW-1185">Reference proteome</keyword>
<proteinExistence type="predicted"/>
<dbReference type="Proteomes" id="UP001233999">
    <property type="component" value="Unassembled WGS sequence"/>
</dbReference>
<organism evidence="1 2">
    <name type="scientific">Diploptera punctata</name>
    <name type="common">Pacific beetle cockroach</name>
    <dbReference type="NCBI Taxonomy" id="6984"/>
    <lineage>
        <taxon>Eukaryota</taxon>
        <taxon>Metazoa</taxon>
        <taxon>Ecdysozoa</taxon>
        <taxon>Arthropoda</taxon>
        <taxon>Hexapoda</taxon>
        <taxon>Insecta</taxon>
        <taxon>Pterygota</taxon>
        <taxon>Neoptera</taxon>
        <taxon>Polyneoptera</taxon>
        <taxon>Dictyoptera</taxon>
        <taxon>Blattodea</taxon>
        <taxon>Blaberoidea</taxon>
        <taxon>Blaberidae</taxon>
        <taxon>Diplopterinae</taxon>
        <taxon>Diploptera</taxon>
    </lineage>
</organism>
<protein>
    <submittedName>
        <fullName evidence="1">Uncharacterized protein</fullName>
    </submittedName>
</protein>
<dbReference type="AlphaFoldDB" id="A0AAD8A7H2"/>
<evidence type="ECO:0000313" key="2">
    <source>
        <dbReference type="Proteomes" id="UP001233999"/>
    </source>
</evidence>
<reference evidence="1" key="2">
    <citation type="submission" date="2023-05" db="EMBL/GenBank/DDBJ databases">
        <authorList>
            <person name="Fouks B."/>
        </authorList>
    </citation>
    <scope>NUCLEOTIDE SEQUENCE</scope>
    <source>
        <strain evidence="1">Stay&amp;Tobe</strain>
        <tissue evidence="1">Testes</tissue>
    </source>
</reference>
<comment type="caution">
    <text evidence="1">The sequence shown here is derived from an EMBL/GenBank/DDBJ whole genome shotgun (WGS) entry which is preliminary data.</text>
</comment>
<accession>A0AAD8A7H2</accession>
<dbReference type="PANTHER" id="PTHR10773">
    <property type="entry name" value="DNA-DIRECTED RNA POLYMERASES I, II, AND III SUBUNIT RPABC2"/>
    <property type="match status" value="1"/>
</dbReference>
<evidence type="ECO:0000313" key="1">
    <source>
        <dbReference type="EMBL" id="KAJ9593162.1"/>
    </source>
</evidence>
<dbReference type="PANTHER" id="PTHR10773:SF19">
    <property type="match status" value="1"/>
</dbReference>
<gene>
    <name evidence="1" type="ORF">L9F63_015293</name>
</gene>
<dbReference type="EMBL" id="JASPKZ010003458">
    <property type="protein sequence ID" value="KAJ9593162.1"/>
    <property type="molecule type" value="Genomic_DNA"/>
</dbReference>
<name>A0AAD8A7H2_DIPPU</name>